<evidence type="ECO:0000313" key="5">
    <source>
        <dbReference type="Proteomes" id="UP000253061"/>
    </source>
</evidence>
<feature type="active site" evidence="3">
    <location>
        <position position="50"/>
    </location>
</feature>
<dbReference type="Pfam" id="PF02567">
    <property type="entry name" value="PhzC-PhzF"/>
    <property type="match status" value="1"/>
</dbReference>
<evidence type="ECO:0000313" key="4">
    <source>
        <dbReference type="EMBL" id="RCK22923.1"/>
    </source>
</evidence>
<dbReference type="Gene3D" id="3.10.310.10">
    <property type="entry name" value="Diaminopimelate Epimerase, Chain A, domain 1"/>
    <property type="match status" value="2"/>
</dbReference>
<evidence type="ECO:0000256" key="1">
    <source>
        <dbReference type="ARBA" id="ARBA00008270"/>
    </source>
</evidence>
<reference evidence="4 5" key="1">
    <citation type="submission" date="2014-07" db="EMBL/GenBank/DDBJ databases">
        <title>Draft genome sequence of Thalassospira profundimaris R8-17.</title>
        <authorList>
            <person name="Lai Q."/>
            <person name="Shao Z."/>
        </authorList>
    </citation>
    <scope>NUCLEOTIDE SEQUENCE [LARGE SCALE GENOMIC DNA]</scope>
    <source>
        <strain evidence="4 5">R8-17</strain>
    </source>
</reference>
<proteinExistence type="inferred from homology"/>
<comment type="similarity">
    <text evidence="1">Belongs to the PhzF family.</text>
</comment>
<dbReference type="InterPro" id="IPR003719">
    <property type="entry name" value="Phenazine_PhzF-like"/>
</dbReference>
<sequence>MMTPQTLSIYQIDAFTDVLFSGNPAAVVPLSDWLPDDLMQKIAMENNLSETAFFVPCVGDDADFHIRWFTPTVEVPLCGHATLASAFVIFNQLGFDSDQIRLQSQSGVLTARRDGDGIVLNFPKQPISAEPVSRDVLDALGGATPIETFGVVSRDTDIVVVFDEASIVRNMRPDMSALGKLADRGVIVTAPGDKTGLDMVSRYFLPALGIDEDPVTGYMHCVVAPFWAQKLGQEDVVGYQASARGGVVACKIDGDRVHLKGEAVLYLKGEIVVPR</sequence>
<evidence type="ECO:0000256" key="3">
    <source>
        <dbReference type="PIRSR" id="PIRSR016184-1"/>
    </source>
</evidence>
<evidence type="ECO:0000256" key="2">
    <source>
        <dbReference type="ARBA" id="ARBA00023235"/>
    </source>
</evidence>
<dbReference type="SUPFAM" id="SSF54506">
    <property type="entry name" value="Diaminopimelate epimerase-like"/>
    <property type="match status" value="1"/>
</dbReference>
<dbReference type="GO" id="GO:0005737">
    <property type="term" value="C:cytoplasm"/>
    <property type="evidence" value="ECO:0007669"/>
    <property type="project" value="TreeGrafter"/>
</dbReference>
<keyword evidence="2 4" id="KW-0413">Isomerase</keyword>
<name>A0A367VCN2_9PROT</name>
<dbReference type="GO" id="GO:0016853">
    <property type="term" value="F:isomerase activity"/>
    <property type="evidence" value="ECO:0007669"/>
    <property type="project" value="UniProtKB-KW"/>
</dbReference>
<comment type="caution">
    <text evidence="4">The sequence shown here is derived from an EMBL/GenBank/DDBJ whole genome shotgun (WGS) entry which is preliminary data.</text>
</comment>
<dbReference type="AlphaFoldDB" id="A0A367VCN2"/>
<organism evidence="4 5">
    <name type="scientific">Thalassospira profundimaris</name>
    <dbReference type="NCBI Taxonomy" id="502049"/>
    <lineage>
        <taxon>Bacteria</taxon>
        <taxon>Pseudomonadati</taxon>
        <taxon>Pseudomonadota</taxon>
        <taxon>Alphaproteobacteria</taxon>
        <taxon>Rhodospirillales</taxon>
        <taxon>Thalassospiraceae</taxon>
        <taxon>Thalassospira</taxon>
    </lineage>
</organism>
<protein>
    <submittedName>
        <fullName evidence="4">Isomerase</fullName>
    </submittedName>
</protein>
<dbReference type="Proteomes" id="UP000253061">
    <property type="component" value="Unassembled WGS sequence"/>
</dbReference>
<dbReference type="NCBIfam" id="TIGR00654">
    <property type="entry name" value="PhzF_family"/>
    <property type="match status" value="1"/>
</dbReference>
<dbReference type="PIRSF" id="PIRSF016184">
    <property type="entry name" value="PhzC_PhzF"/>
    <property type="match status" value="1"/>
</dbReference>
<dbReference type="PANTHER" id="PTHR13774:SF17">
    <property type="entry name" value="PHENAZINE BIOSYNTHESIS-LIKE DOMAIN-CONTAINING PROTEIN"/>
    <property type="match status" value="1"/>
</dbReference>
<dbReference type="EMBL" id="JPWB01000003">
    <property type="protein sequence ID" value="RCK22923.1"/>
    <property type="molecule type" value="Genomic_DNA"/>
</dbReference>
<dbReference type="PANTHER" id="PTHR13774">
    <property type="entry name" value="PHENAZINE BIOSYNTHESIS PROTEIN"/>
    <property type="match status" value="1"/>
</dbReference>
<accession>A0A367VCN2</accession>
<gene>
    <name evidence="4" type="ORF">TH6_07660</name>
</gene>